<organism evidence="2 3">
    <name type="scientific">Dovyalis caffra</name>
    <dbReference type="NCBI Taxonomy" id="77055"/>
    <lineage>
        <taxon>Eukaryota</taxon>
        <taxon>Viridiplantae</taxon>
        <taxon>Streptophyta</taxon>
        <taxon>Embryophyta</taxon>
        <taxon>Tracheophyta</taxon>
        <taxon>Spermatophyta</taxon>
        <taxon>Magnoliopsida</taxon>
        <taxon>eudicotyledons</taxon>
        <taxon>Gunneridae</taxon>
        <taxon>Pentapetalae</taxon>
        <taxon>rosids</taxon>
        <taxon>fabids</taxon>
        <taxon>Malpighiales</taxon>
        <taxon>Salicaceae</taxon>
        <taxon>Flacourtieae</taxon>
        <taxon>Dovyalis</taxon>
    </lineage>
</organism>
<dbReference type="GO" id="GO:0005776">
    <property type="term" value="C:autophagosome"/>
    <property type="evidence" value="ECO:0007669"/>
    <property type="project" value="TreeGrafter"/>
</dbReference>
<evidence type="ECO:0000313" key="2">
    <source>
        <dbReference type="EMBL" id="CAK7323654.1"/>
    </source>
</evidence>
<evidence type="ECO:0000256" key="1">
    <source>
        <dbReference type="SAM" id="MobiDB-lite"/>
    </source>
</evidence>
<evidence type="ECO:0000313" key="3">
    <source>
        <dbReference type="Proteomes" id="UP001314170"/>
    </source>
</evidence>
<feature type="region of interest" description="Disordered" evidence="1">
    <location>
        <begin position="138"/>
        <end position="164"/>
    </location>
</feature>
<name>A0AAV1QSG5_9ROSI</name>
<reference evidence="2 3" key="1">
    <citation type="submission" date="2024-01" db="EMBL/GenBank/DDBJ databases">
        <authorList>
            <person name="Waweru B."/>
        </authorList>
    </citation>
    <scope>NUCLEOTIDE SEQUENCE [LARGE SCALE GENOMIC DNA]</scope>
</reference>
<protein>
    <submittedName>
        <fullName evidence="2">Uncharacterized protein</fullName>
    </submittedName>
</protein>
<comment type="caution">
    <text evidence="2">The sequence shown here is derived from an EMBL/GenBank/DDBJ whole genome shotgun (WGS) entry which is preliminary data.</text>
</comment>
<proteinExistence type="predicted"/>
<dbReference type="PANTHER" id="PTHR34659">
    <property type="entry name" value="BNAA05G11610D PROTEIN"/>
    <property type="match status" value="1"/>
</dbReference>
<dbReference type="AlphaFoldDB" id="A0AAV1QSG5"/>
<keyword evidence="3" id="KW-1185">Reference proteome</keyword>
<dbReference type="InterPro" id="IPR053273">
    <property type="entry name" value="CST_Regulator"/>
</dbReference>
<sequence>MDLKGITWVGDIYQKFESRLLEVEEIMCEEAVKYVENQMQTVSDNVRKFYSDVVQDLCSPELEDPANGAVSKLPVDLGADVGIYMKPEDGIKETCEKADDMEQLTEDPKMTMDPKTTTDCGSDRLPLRKRISVRRISRQHNKGSLPNKSSNCKNVSPKETSGITTPSSKYLIGYSSISELSDQNLEASCDQNTRLITPGSVEVTEHFSIEESKNEIETAREHMPDFSLYKPSLDMGNITDTASHEGTDSRPSSGNLLEESGVCIKNGLVSMKESFANGNMLTSKFAYEEDFMPNSDKWVIDSDEDGTLVEEDMEIIQQLDKPRLEETCVLVNGDEFQHAPHNEGKNRPYKKKIRDVFCSSKRLVRKEYEQLAAQCSSDSKSNQEESITSLMPTLSIKKANRSSSHHPSESEWELV</sequence>
<dbReference type="GO" id="GO:0061908">
    <property type="term" value="C:phagophore"/>
    <property type="evidence" value="ECO:0007669"/>
    <property type="project" value="TreeGrafter"/>
</dbReference>
<dbReference type="PANTHER" id="PTHR34659:SF8">
    <property type="entry name" value="(RAPE) HYPOTHETICAL PROTEIN"/>
    <property type="match status" value="1"/>
</dbReference>
<dbReference type="EMBL" id="CAWUPB010000130">
    <property type="protein sequence ID" value="CAK7323654.1"/>
    <property type="molecule type" value="Genomic_DNA"/>
</dbReference>
<feature type="compositionally biased region" description="Polar residues" evidence="1">
    <location>
        <begin position="142"/>
        <end position="164"/>
    </location>
</feature>
<dbReference type="Proteomes" id="UP001314170">
    <property type="component" value="Unassembled WGS sequence"/>
</dbReference>
<feature type="compositionally biased region" description="Polar residues" evidence="1">
    <location>
        <begin position="373"/>
        <end position="392"/>
    </location>
</feature>
<dbReference type="GO" id="GO:0006950">
    <property type="term" value="P:response to stress"/>
    <property type="evidence" value="ECO:0007669"/>
    <property type="project" value="TreeGrafter"/>
</dbReference>
<gene>
    <name evidence="2" type="ORF">DCAF_LOCUS1283</name>
</gene>
<accession>A0AAV1QSG5</accession>
<feature type="region of interest" description="Disordered" evidence="1">
    <location>
        <begin position="373"/>
        <end position="415"/>
    </location>
</feature>